<name>A0A812NRQ6_SYMPI</name>
<organism evidence="1 2">
    <name type="scientific">Symbiodinium pilosum</name>
    <name type="common">Dinoflagellate</name>
    <dbReference type="NCBI Taxonomy" id="2952"/>
    <lineage>
        <taxon>Eukaryota</taxon>
        <taxon>Sar</taxon>
        <taxon>Alveolata</taxon>
        <taxon>Dinophyceae</taxon>
        <taxon>Suessiales</taxon>
        <taxon>Symbiodiniaceae</taxon>
        <taxon>Symbiodinium</taxon>
    </lineage>
</organism>
<gene>
    <name evidence="1" type="ORF">SPIL2461_LOCUS7316</name>
</gene>
<dbReference type="OrthoDB" id="2419124at2759"/>
<evidence type="ECO:0000313" key="2">
    <source>
        <dbReference type="Proteomes" id="UP000649617"/>
    </source>
</evidence>
<proteinExistence type="predicted"/>
<keyword evidence="2" id="KW-1185">Reference proteome</keyword>
<evidence type="ECO:0000313" key="1">
    <source>
        <dbReference type="EMBL" id="CAE7317913.1"/>
    </source>
</evidence>
<comment type="caution">
    <text evidence="1">The sequence shown here is derived from an EMBL/GenBank/DDBJ whole genome shotgun (WGS) entry which is preliminary data.</text>
</comment>
<sequence>MEAALQSLSWRVAEMNLKAHILVDLSNVFMGCRRLPDGGYDTQQRLDVERFSQILCHGRRVGTKMVVAPPSVSSVSLPANRHWQAQNFRVVNRGQAPARTLLDVFGRDRPQIMVLCTGDGSYVRTVRELLRLGWRVELRCWRATCNGGCTEFANNPLLRGFFRICYLDDVRQQITFQQLVLEGSSRFGITDMPPSPPQPRVPSPLTVALTAQPATPEQDDCLVCLSAVASCEYLPCRHRVLCTRCAQQLLQDLRDTRGSELGSGQRQRAWMACCILCRMPWTSISPAA</sequence>
<accession>A0A812NRQ6</accession>
<dbReference type="Proteomes" id="UP000649617">
    <property type="component" value="Unassembled WGS sequence"/>
</dbReference>
<dbReference type="Pfam" id="PF13920">
    <property type="entry name" value="zf-C3HC4_3"/>
    <property type="match status" value="1"/>
</dbReference>
<dbReference type="EMBL" id="CAJNIZ010011325">
    <property type="protein sequence ID" value="CAE7317913.1"/>
    <property type="molecule type" value="Genomic_DNA"/>
</dbReference>
<reference evidence="1" key="1">
    <citation type="submission" date="2021-02" db="EMBL/GenBank/DDBJ databases">
        <authorList>
            <person name="Dougan E. K."/>
            <person name="Rhodes N."/>
            <person name="Thang M."/>
            <person name="Chan C."/>
        </authorList>
    </citation>
    <scope>NUCLEOTIDE SEQUENCE</scope>
</reference>
<dbReference type="AlphaFoldDB" id="A0A812NRQ6"/>
<evidence type="ECO:0008006" key="3">
    <source>
        <dbReference type="Google" id="ProtNLM"/>
    </source>
</evidence>
<dbReference type="Gene3D" id="3.40.50.1010">
    <property type="entry name" value="5'-nuclease"/>
    <property type="match status" value="1"/>
</dbReference>
<protein>
    <recommendedName>
        <fullName evidence="3">NYN domain-containing protein</fullName>
    </recommendedName>
</protein>
<dbReference type="Gene3D" id="3.30.40.10">
    <property type="entry name" value="Zinc/RING finger domain, C3HC4 (zinc finger)"/>
    <property type="match status" value="1"/>
</dbReference>
<dbReference type="InterPro" id="IPR013083">
    <property type="entry name" value="Znf_RING/FYVE/PHD"/>
</dbReference>